<evidence type="ECO:0000313" key="2">
    <source>
        <dbReference type="Proteomes" id="UP001295462"/>
    </source>
</evidence>
<protein>
    <submittedName>
        <fullName evidence="1">Uncharacterized protein</fullName>
    </submittedName>
</protein>
<name>A0AAU9QI77_9VIBR</name>
<accession>A0AAU9QI77</accession>
<proteinExistence type="predicted"/>
<organism evidence="1 2">
    <name type="scientific">Vibrio jasicida</name>
    <dbReference type="NCBI Taxonomy" id="766224"/>
    <lineage>
        <taxon>Bacteria</taxon>
        <taxon>Pseudomonadati</taxon>
        <taxon>Pseudomonadota</taxon>
        <taxon>Gammaproteobacteria</taxon>
        <taxon>Vibrionales</taxon>
        <taxon>Vibrionaceae</taxon>
        <taxon>Vibrio</taxon>
    </lineage>
</organism>
<dbReference type="EMBL" id="CAKMUD010000046">
    <property type="protein sequence ID" value="CAH1576817.1"/>
    <property type="molecule type" value="Genomic_DNA"/>
</dbReference>
<gene>
    <name evidence="1" type="ORF">THF1A12_140071</name>
</gene>
<dbReference type="AlphaFoldDB" id="A0AAU9QI77"/>
<reference evidence="1" key="1">
    <citation type="submission" date="2022-01" db="EMBL/GenBank/DDBJ databases">
        <authorList>
            <person name="Lagorce A."/>
        </authorList>
    </citation>
    <scope>NUCLEOTIDE SEQUENCE</scope>
    <source>
        <strain evidence="1">Th15_F1_A12</strain>
    </source>
</reference>
<evidence type="ECO:0000313" key="1">
    <source>
        <dbReference type="EMBL" id="CAH1576817.1"/>
    </source>
</evidence>
<comment type="caution">
    <text evidence="1">The sequence shown here is derived from an EMBL/GenBank/DDBJ whole genome shotgun (WGS) entry which is preliminary data.</text>
</comment>
<sequence length="54" mass="6389">MNLSLFKFTGNYTQTDKKIREKYHPLCYAVVVQLLILVDLKLLCLMDAYGYRML</sequence>
<dbReference type="Proteomes" id="UP001295462">
    <property type="component" value="Unassembled WGS sequence"/>
</dbReference>